<reference evidence="6 7" key="1">
    <citation type="submission" date="2020-07" db="EMBL/GenBank/DDBJ databases">
        <title>Halosimplex pelagicum sp. nov. and Halosimplex rubrum sp. nov., isolated from salted brown alga Laminaria, and emended description of the genus Halosimplex.</title>
        <authorList>
            <person name="Cui H."/>
        </authorList>
    </citation>
    <scope>NUCLEOTIDE SEQUENCE [LARGE SCALE GENOMIC DNA]</scope>
    <source>
        <strain evidence="6 7">R27</strain>
    </source>
</reference>
<dbReference type="AlphaFoldDB" id="A0A7D5T5S6"/>
<dbReference type="Proteomes" id="UP000509667">
    <property type="component" value="Chromosome"/>
</dbReference>
<dbReference type="GeneID" id="56079450"/>
<evidence type="ECO:0000259" key="5">
    <source>
        <dbReference type="Pfam" id="PF01975"/>
    </source>
</evidence>
<dbReference type="PANTHER" id="PTHR30457">
    <property type="entry name" value="5'-NUCLEOTIDASE SURE"/>
    <property type="match status" value="1"/>
</dbReference>
<feature type="domain" description="Survival protein SurE-like phosphatase/nucleotidase" evidence="5">
    <location>
        <begin position="6"/>
        <end position="181"/>
    </location>
</feature>
<dbReference type="GO" id="GO:0000166">
    <property type="term" value="F:nucleotide binding"/>
    <property type="evidence" value="ECO:0007669"/>
    <property type="project" value="UniProtKB-KW"/>
</dbReference>
<evidence type="ECO:0000313" key="6">
    <source>
        <dbReference type="EMBL" id="QLH78750.1"/>
    </source>
</evidence>
<keyword evidence="2 4" id="KW-0479">Metal-binding</keyword>
<sequence length="264" mass="27884">MDEPSILLTNDDGIESAGLRALSDTLTEVGDVTVVAPAEDQSAVGRSLSHDVTVNEHDLGYAVEGTPADCTVAGLGSLVPDADIVVAGCNQGANLGSYVLGRSGTVSAAVEATFFDVPAIAVSMYIPVREDAAFEEVQVNPDSYAEAARATEYLVERATGTGVFDSADYLNVNAPVAEWGPAEMAVTFPSEVYQMTATREDDGDIRLHDRIWERMAEGTIPDPDGSDRRAVVDGKVSVSPLTAPHTTEHHEELDALAETYDPTA</sequence>
<comment type="catalytic activity">
    <reaction evidence="4">
        <text>a ribonucleoside 5'-phosphate + H2O = a ribonucleoside + phosphate</text>
        <dbReference type="Rhea" id="RHEA:12484"/>
        <dbReference type="ChEBI" id="CHEBI:15377"/>
        <dbReference type="ChEBI" id="CHEBI:18254"/>
        <dbReference type="ChEBI" id="CHEBI:43474"/>
        <dbReference type="ChEBI" id="CHEBI:58043"/>
        <dbReference type="EC" id="3.1.3.5"/>
    </reaction>
</comment>
<dbReference type="EC" id="3.1.3.5" evidence="4"/>
<comment type="subcellular location">
    <subcellularLocation>
        <location evidence="4">Cytoplasm</location>
    </subcellularLocation>
</comment>
<feature type="binding site" evidence="4">
    <location>
        <position position="11"/>
    </location>
    <ligand>
        <name>a divalent metal cation</name>
        <dbReference type="ChEBI" id="CHEBI:60240"/>
    </ligand>
</feature>
<dbReference type="NCBIfam" id="TIGR00087">
    <property type="entry name" value="surE"/>
    <property type="match status" value="1"/>
</dbReference>
<keyword evidence="4" id="KW-0963">Cytoplasm</keyword>
<dbReference type="Gene3D" id="3.40.1210.10">
    <property type="entry name" value="Survival protein SurE-like phosphatase/nucleotidase"/>
    <property type="match status" value="1"/>
</dbReference>
<keyword evidence="7" id="KW-1185">Reference proteome</keyword>
<feature type="binding site" evidence="4">
    <location>
        <position position="90"/>
    </location>
    <ligand>
        <name>a divalent metal cation</name>
        <dbReference type="ChEBI" id="CHEBI:60240"/>
    </ligand>
</feature>
<feature type="binding site" evidence="4">
    <location>
        <position position="12"/>
    </location>
    <ligand>
        <name>a divalent metal cation</name>
        <dbReference type="ChEBI" id="CHEBI:60240"/>
    </ligand>
</feature>
<evidence type="ECO:0000256" key="2">
    <source>
        <dbReference type="ARBA" id="ARBA00022723"/>
    </source>
</evidence>
<dbReference type="Pfam" id="PF01975">
    <property type="entry name" value="SurE"/>
    <property type="match status" value="1"/>
</dbReference>
<gene>
    <name evidence="4 6" type="primary">surE</name>
    <name evidence="6" type="ORF">HZS55_16265</name>
</gene>
<dbReference type="InterPro" id="IPR030048">
    <property type="entry name" value="SurE"/>
</dbReference>
<dbReference type="GO" id="GO:0005737">
    <property type="term" value="C:cytoplasm"/>
    <property type="evidence" value="ECO:0007669"/>
    <property type="project" value="UniProtKB-SubCell"/>
</dbReference>
<evidence type="ECO:0000256" key="4">
    <source>
        <dbReference type="HAMAP-Rule" id="MF_00060"/>
    </source>
</evidence>
<protein>
    <recommendedName>
        <fullName evidence="4">5'-nucleotidase SurE</fullName>
        <ecNumber evidence="4">3.1.3.5</ecNumber>
    </recommendedName>
    <alternativeName>
        <fullName evidence="4">Nucleoside 5'-monophosphate phosphohydrolase</fullName>
    </alternativeName>
</protein>
<name>A0A7D5T5S6_9EURY</name>
<proteinExistence type="inferred from homology"/>
<accession>A0A7D5T5S6</accession>
<keyword evidence="4" id="KW-0547">Nucleotide-binding</keyword>
<evidence type="ECO:0000256" key="3">
    <source>
        <dbReference type="ARBA" id="ARBA00022801"/>
    </source>
</evidence>
<dbReference type="SUPFAM" id="SSF64167">
    <property type="entry name" value="SurE-like"/>
    <property type="match status" value="1"/>
</dbReference>
<dbReference type="GO" id="GO:0046872">
    <property type="term" value="F:metal ion binding"/>
    <property type="evidence" value="ECO:0007669"/>
    <property type="project" value="UniProtKB-UniRule"/>
</dbReference>
<dbReference type="InterPro" id="IPR002828">
    <property type="entry name" value="SurE-like_Pase/nucleotidase"/>
</dbReference>
<dbReference type="EMBL" id="CP058910">
    <property type="protein sequence ID" value="QLH78750.1"/>
    <property type="molecule type" value="Genomic_DNA"/>
</dbReference>
<keyword evidence="3 4" id="KW-0378">Hydrolase</keyword>
<organism evidence="6 7">
    <name type="scientific">Halosimplex rubrum</name>
    <dbReference type="NCBI Taxonomy" id="869889"/>
    <lineage>
        <taxon>Archaea</taxon>
        <taxon>Methanobacteriati</taxon>
        <taxon>Methanobacteriota</taxon>
        <taxon>Stenosarchaea group</taxon>
        <taxon>Halobacteria</taxon>
        <taxon>Halobacteriales</taxon>
        <taxon>Haloarculaceae</taxon>
        <taxon>Halosimplex</taxon>
    </lineage>
</organism>
<dbReference type="GO" id="GO:0008253">
    <property type="term" value="F:5'-nucleotidase activity"/>
    <property type="evidence" value="ECO:0007669"/>
    <property type="project" value="UniProtKB-UniRule"/>
</dbReference>
<comment type="similarity">
    <text evidence="1 4">Belongs to the SurE nucleotidase family.</text>
</comment>
<comment type="cofactor">
    <cofactor evidence="4">
        <name>a divalent metal cation</name>
        <dbReference type="ChEBI" id="CHEBI:60240"/>
    </cofactor>
    <text evidence="4">Binds 1 divalent metal cation per subunit.</text>
</comment>
<dbReference type="OrthoDB" id="26873at2157"/>
<evidence type="ECO:0000313" key="7">
    <source>
        <dbReference type="Proteomes" id="UP000509667"/>
    </source>
</evidence>
<feature type="binding site" evidence="4">
    <location>
        <position position="42"/>
    </location>
    <ligand>
        <name>a divalent metal cation</name>
        <dbReference type="ChEBI" id="CHEBI:60240"/>
    </ligand>
</feature>
<dbReference type="RefSeq" id="WP_179908628.1">
    <property type="nucleotide sequence ID" value="NZ_CP058910.1"/>
</dbReference>
<dbReference type="PANTHER" id="PTHR30457:SF0">
    <property type="entry name" value="PHOSPHATASE, PUTATIVE (AFU_ORTHOLOGUE AFUA_4G01070)-RELATED"/>
    <property type="match status" value="1"/>
</dbReference>
<evidence type="ECO:0000256" key="1">
    <source>
        <dbReference type="ARBA" id="ARBA00011062"/>
    </source>
</evidence>
<dbReference type="KEGG" id="hrr:HZS55_16265"/>
<dbReference type="InterPro" id="IPR036523">
    <property type="entry name" value="SurE-like_sf"/>
</dbReference>
<dbReference type="HAMAP" id="MF_00060">
    <property type="entry name" value="SurE"/>
    <property type="match status" value="1"/>
</dbReference>
<comment type="function">
    <text evidence="4">Nucleotidase that shows phosphatase activity on nucleoside 5'-monophosphates.</text>
</comment>